<feature type="signal peptide" evidence="11">
    <location>
        <begin position="1"/>
        <end position="18"/>
    </location>
</feature>
<dbReference type="PANTHER" id="PTHR28285:SF1">
    <property type="entry name" value="PROTEIN BIG1"/>
    <property type="match status" value="1"/>
</dbReference>
<feature type="domain" description="V-type proton ATPase subunit S1/VOA1 transmembrane" evidence="12">
    <location>
        <begin position="256"/>
        <end position="295"/>
    </location>
</feature>
<dbReference type="AlphaFoldDB" id="A0AAV9JLR6"/>
<evidence type="ECO:0000256" key="1">
    <source>
        <dbReference type="ARBA" id="ARBA00004115"/>
    </source>
</evidence>
<dbReference type="InterPro" id="IPR037654">
    <property type="entry name" value="Big1"/>
</dbReference>
<accession>A0AAV9JLR6</accession>
<evidence type="ECO:0000256" key="6">
    <source>
        <dbReference type="ARBA" id="ARBA00022824"/>
    </source>
</evidence>
<keyword evidence="7 10" id="KW-1133">Transmembrane helix</keyword>
<evidence type="ECO:0000256" key="11">
    <source>
        <dbReference type="SAM" id="SignalP"/>
    </source>
</evidence>
<keyword evidence="8 10" id="KW-0472">Membrane</keyword>
<evidence type="ECO:0000256" key="4">
    <source>
        <dbReference type="ARBA" id="ARBA00022692"/>
    </source>
</evidence>
<dbReference type="GO" id="GO:0071555">
    <property type="term" value="P:cell wall organization"/>
    <property type="evidence" value="ECO:0007669"/>
    <property type="project" value="UniProtKB-KW"/>
</dbReference>
<evidence type="ECO:0000256" key="10">
    <source>
        <dbReference type="SAM" id="Phobius"/>
    </source>
</evidence>
<dbReference type="Proteomes" id="UP001324427">
    <property type="component" value="Unassembled WGS sequence"/>
</dbReference>
<keyword evidence="9" id="KW-0961">Cell wall biogenesis/degradation</keyword>
<feature type="chain" id="PRO_5043978913" description="Protein BIG1" evidence="11">
    <location>
        <begin position="19"/>
        <end position="307"/>
    </location>
</feature>
<dbReference type="EMBL" id="JAVFHQ010000016">
    <property type="protein sequence ID" value="KAK4546228.1"/>
    <property type="molecule type" value="Genomic_DNA"/>
</dbReference>
<dbReference type="GO" id="GO:0005789">
    <property type="term" value="C:endoplasmic reticulum membrane"/>
    <property type="evidence" value="ECO:0007669"/>
    <property type="project" value="UniProtKB-SubCell"/>
</dbReference>
<organism evidence="13 14">
    <name type="scientific">Oleoguttula mirabilis</name>
    <dbReference type="NCBI Taxonomy" id="1507867"/>
    <lineage>
        <taxon>Eukaryota</taxon>
        <taxon>Fungi</taxon>
        <taxon>Dikarya</taxon>
        <taxon>Ascomycota</taxon>
        <taxon>Pezizomycotina</taxon>
        <taxon>Dothideomycetes</taxon>
        <taxon>Dothideomycetidae</taxon>
        <taxon>Mycosphaerellales</taxon>
        <taxon>Teratosphaeriaceae</taxon>
        <taxon>Oleoguttula</taxon>
    </lineage>
</organism>
<reference evidence="13 14" key="1">
    <citation type="submission" date="2021-11" db="EMBL/GenBank/DDBJ databases">
        <title>Black yeast isolated from Biological Soil Crust.</title>
        <authorList>
            <person name="Kurbessoian T."/>
        </authorList>
    </citation>
    <scope>NUCLEOTIDE SEQUENCE [LARGE SCALE GENOMIC DNA]</scope>
    <source>
        <strain evidence="13 14">CCFEE 5522</strain>
    </source>
</reference>
<feature type="transmembrane region" description="Helical" evidence="10">
    <location>
        <begin position="261"/>
        <end position="286"/>
    </location>
</feature>
<evidence type="ECO:0000256" key="7">
    <source>
        <dbReference type="ARBA" id="ARBA00022989"/>
    </source>
</evidence>
<evidence type="ECO:0000256" key="3">
    <source>
        <dbReference type="ARBA" id="ARBA00022089"/>
    </source>
</evidence>
<dbReference type="GO" id="GO:0006078">
    <property type="term" value="P:(1-&gt;6)-beta-D-glucan biosynthetic process"/>
    <property type="evidence" value="ECO:0007669"/>
    <property type="project" value="TreeGrafter"/>
</dbReference>
<evidence type="ECO:0000256" key="9">
    <source>
        <dbReference type="ARBA" id="ARBA00023316"/>
    </source>
</evidence>
<evidence type="ECO:0000256" key="2">
    <source>
        <dbReference type="ARBA" id="ARBA00008203"/>
    </source>
</evidence>
<evidence type="ECO:0000313" key="13">
    <source>
        <dbReference type="EMBL" id="KAK4546228.1"/>
    </source>
</evidence>
<dbReference type="PANTHER" id="PTHR28285">
    <property type="entry name" value="PROTEIN BIG1"/>
    <property type="match status" value="1"/>
</dbReference>
<proteinExistence type="inferred from homology"/>
<keyword evidence="6" id="KW-0256">Endoplasmic reticulum</keyword>
<evidence type="ECO:0000256" key="8">
    <source>
        <dbReference type="ARBA" id="ARBA00023136"/>
    </source>
</evidence>
<dbReference type="InterPro" id="IPR046756">
    <property type="entry name" value="VAS1/VOA1_TM"/>
</dbReference>
<comment type="subcellular location">
    <subcellularLocation>
        <location evidence="1">Endoplasmic reticulum membrane</location>
        <topology evidence="1">Single-pass type I membrane protein</topology>
    </subcellularLocation>
</comment>
<evidence type="ECO:0000313" key="14">
    <source>
        <dbReference type="Proteomes" id="UP001324427"/>
    </source>
</evidence>
<evidence type="ECO:0000259" key="12">
    <source>
        <dbReference type="Pfam" id="PF20520"/>
    </source>
</evidence>
<comment type="caution">
    <text evidence="13">The sequence shown here is derived from an EMBL/GenBank/DDBJ whole genome shotgun (WGS) entry which is preliminary data.</text>
</comment>
<protein>
    <recommendedName>
        <fullName evidence="3">Protein BIG1</fullName>
    </recommendedName>
</protein>
<gene>
    <name evidence="13" type="ORF">LTR36_002365</name>
</gene>
<keyword evidence="5 11" id="KW-0732">Signal</keyword>
<comment type="similarity">
    <text evidence="2">Belongs to the BIG1 family.</text>
</comment>
<sequence length="307" mass="33474">MLLRTLPALLLAATSVHALKDASPFLMFSSEPLPHNQLESRQIATAASVESQLLSTLSRCSESLYLLVSQPGLKAADLQDATAMPKMRRRIADGPSDALVEIANVVGAVDVRDVARRLDDKCSVRAYSSSEGDAWETSSVPVSLPLLPTDFSKAGSAKERAAVLQETDNYIDTQLARLEKQGQPYVLVFTSGAVDAPSTRVATEDKHLPYEMDEPYPSALHTDLRRDLEHNKQRRQSNNGTDSSVQVGLPLFETYQFLTPAIFMGLSVSLLLFLILYVGVSAIAGLEVSYMAFSKEMGPSAQNKNKQ</sequence>
<dbReference type="Pfam" id="PF20520">
    <property type="entry name" value="Ac45-VOA1_TM"/>
    <property type="match status" value="1"/>
</dbReference>
<dbReference type="GO" id="GO:0009272">
    <property type="term" value="P:fungal-type cell wall biogenesis"/>
    <property type="evidence" value="ECO:0007669"/>
    <property type="project" value="TreeGrafter"/>
</dbReference>
<name>A0AAV9JLR6_9PEZI</name>
<evidence type="ECO:0000256" key="5">
    <source>
        <dbReference type="ARBA" id="ARBA00022729"/>
    </source>
</evidence>
<keyword evidence="14" id="KW-1185">Reference proteome</keyword>
<keyword evidence="4 10" id="KW-0812">Transmembrane</keyword>